<gene>
    <name evidence="1" type="ORF">GAH_00226</name>
</gene>
<dbReference type="AlphaFoldDB" id="A0A0F7II28"/>
<accession>A0A0F7II28</accession>
<dbReference type="GeneID" id="24802814"/>
<dbReference type="STRING" id="113653.GAH_00226"/>
<dbReference type="EMBL" id="CP011267">
    <property type="protein sequence ID" value="AKG92418.1"/>
    <property type="molecule type" value="Genomic_DNA"/>
</dbReference>
<sequence length="83" mass="9206">MVECLNGGAKVCVIEAVEKVTFYKRGDWIYVGLDDRVWLAFSKDAFELVVRAFVSVGADLGIVDRFISMDAEMSFRCPAYGSA</sequence>
<dbReference type="RefSeq" id="WP_048094310.1">
    <property type="nucleotide sequence ID" value="NZ_CP011267.1"/>
</dbReference>
<dbReference type="KEGG" id="gah:GAH_00226"/>
<name>A0A0F7II28_9EURY</name>
<proteinExistence type="predicted"/>
<keyword evidence="2" id="KW-1185">Reference proteome</keyword>
<protein>
    <submittedName>
        <fullName evidence="1">Uncharacterized protein</fullName>
    </submittedName>
</protein>
<organism evidence="1 2">
    <name type="scientific">Geoglobus ahangari</name>
    <dbReference type="NCBI Taxonomy" id="113653"/>
    <lineage>
        <taxon>Archaea</taxon>
        <taxon>Methanobacteriati</taxon>
        <taxon>Methanobacteriota</taxon>
        <taxon>Archaeoglobi</taxon>
        <taxon>Archaeoglobales</taxon>
        <taxon>Archaeoglobaceae</taxon>
        <taxon>Geoglobus</taxon>
    </lineage>
</organism>
<dbReference type="Proteomes" id="UP000034723">
    <property type="component" value="Chromosome"/>
</dbReference>
<dbReference type="HOGENOM" id="CLU_2534519_0_0_2"/>
<reference evidence="1 2" key="1">
    <citation type="submission" date="2015-04" db="EMBL/GenBank/DDBJ databases">
        <title>The complete genome sequence of the hyperthermophilic, obligate iron-reducing archaeon Geoglobus ahangari strain 234T.</title>
        <authorList>
            <person name="Manzella M.P."/>
            <person name="Holmes D.E."/>
            <person name="Rocheleau J.M."/>
            <person name="Chung A."/>
            <person name="Reguera G."/>
            <person name="Kashefi K."/>
        </authorList>
    </citation>
    <scope>NUCLEOTIDE SEQUENCE [LARGE SCALE GENOMIC DNA]</scope>
    <source>
        <strain evidence="1 2">234</strain>
    </source>
</reference>
<evidence type="ECO:0000313" key="1">
    <source>
        <dbReference type="EMBL" id="AKG92418.1"/>
    </source>
</evidence>
<dbReference type="InParanoid" id="A0A0F7II28"/>
<evidence type="ECO:0000313" key="2">
    <source>
        <dbReference type="Proteomes" id="UP000034723"/>
    </source>
</evidence>